<keyword evidence="1 3" id="KW-0812">Transmembrane</keyword>
<comment type="caution">
    <text evidence="3">The sequence shown here is derived from an EMBL/GenBank/DDBJ whole genome shotgun (WGS) entry which is preliminary data.</text>
</comment>
<accession>A0A125YJV8</accession>
<reference evidence="3" key="1">
    <citation type="submission" date="2007-03" db="EMBL/GenBank/DDBJ databases">
        <authorList>
            <person name="Paulsen I."/>
        </authorList>
    </citation>
    <scope>NUCLEOTIDE SEQUENCE</scope>
    <source>
        <strain evidence="3">VEG</strain>
    </source>
</reference>
<evidence type="ECO:0000256" key="2">
    <source>
        <dbReference type="SAM" id="SignalP"/>
    </source>
</evidence>
<organism evidence="3 4">
    <name type="scientific">Toxoplasma gondii (strain ATCC 50861 / VEG)</name>
    <dbReference type="NCBI Taxonomy" id="432359"/>
    <lineage>
        <taxon>Eukaryota</taxon>
        <taxon>Sar</taxon>
        <taxon>Alveolata</taxon>
        <taxon>Apicomplexa</taxon>
        <taxon>Conoidasida</taxon>
        <taxon>Coccidia</taxon>
        <taxon>Eucoccidiorida</taxon>
        <taxon>Eimeriorina</taxon>
        <taxon>Sarcocystidae</taxon>
        <taxon>Toxoplasma</taxon>
    </lineage>
</organism>
<keyword evidence="1" id="KW-1133">Transmembrane helix</keyword>
<dbReference type="AlphaFoldDB" id="A0A125YJV8"/>
<name>A0A125YJV8_TOXGV</name>
<evidence type="ECO:0000256" key="1">
    <source>
        <dbReference type="SAM" id="Phobius"/>
    </source>
</evidence>
<sequence length="400" mass="45296">MGLARTMLTALLLSVWVMVHAVYVANVDRGAEDQLLPLRVPSVFRMRWFRTFVETHMDVERLRVEAPPTSSFWTSFAKKGSLSSPRSFYDAGNNHAEGKPWQRPLSWIVSAMTMAEFVSFMYFVWAIIWRTVLRPVTFVLFFLALLVLVFYCVKGYYFVIGPALFQQRDPAVLPYLNAVDDFLQDALSSLWGWSDSFLSWIDRLFAVLVTPASVLEKEQSLHAKGEGIEAEIFSFLQAAKQSLYAVFTGGHNLSQGQQRSSSDLKSNWFLVNFLFSATESERTSLATASPPFSFPPRVEAVLSTEQTTLPPALTHTCVPALISAVFPSFFSLYSDSRRVTEPSTRRCFLANLLSLFSGFHLRAWSSLIFKNRRHDQCVKAVRARVATHARKRAQTIPEVC</sequence>
<keyword evidence="4" id="KW-1185">Reference proteome</keyword>
<gene>
    <name evidence="3" type="ORF">TGVEG_300010</name>
</gene>
<keyword evidence="2" id="KW-0732">Signal</keyword>
<dbReference type="VEuPathDB" id="ToxoDB:TGVEG_300010"/>
<dbReference type="OMA" id="WVMIHAV"/>
<feature type="signal peptide" evidence="2">
    <location>
        <begin position="1"/>
        <end position="21"/>
    </location>
</feature>
<feature type="transmembrane region" description="Helical" evidence="1">
    <location>
        <begin position="107"/>
        <end position="129"/>
    </location>
</feature>
<dbReference type="EMBL" id="AAYL02000354">
    <property type="protein sequence ID" value="ESS28407.1"/>
    <property type="molecule type" value="Genomic_DNA"/>
</dbReference>
<feature type="chain" id="PRO_5007183442" evidence="2">
    <location>
        <begin position="22"/>
        <end position="400"/>
    </location>
</feature>
<proteinExistence type="predicted"/>
<dbReference type="PaxDb" id="5811-TGME49_100010"/>
<evidence type="ECO:0000313" key="4">
    <source>
        <dbReference type="Proteomes" id="UP000002226"/>
    </source>
</evidence>
<feature type="transmembrane region" description="Helical" evidence="1">
    <location>
        <begin position="136"/>
        <end position="159"/>
    </location>
</feature>
<dbReference type="eggNOG" id="ENOG502R08N">
    <property type="taxonomic scope" value="Eukaryota"/>
</dbReference>
<dbReference type="Proteomes" id="UP000002226">
    <property type="component" value="Unassembled WGS sequence"/>
</dbReference>
<keyword evidence="1" id="KW-0472">Membrane</keyword>
<protein>
    <submittedName>
        <fullName evidence="3">Transmembrane protein</fullName>
    </submittedName>
</protein>
<evidence type="ECO:0000313" key="3">
    <source>
        <dbReference type="EMBL" id="ESS28407.1"/>
    </source>
</evidence>
<dbReference type="OrthoDB" id="345699at2759"/>